<comment type="pathway">
    <text evidence="1 6">Cell wall biogenesis; peptidoglycan biosynthesis.</text>
</comment>
<dbReference type="GO" id="GO:0016740">
    <property type="term" value="F:transferase activity"/>
    <property type="evidence" value="ECO:0007669"/>
    <property type="project" value="UniProtKB-KW"/>
</dbReference>
<feature type="active site" description="Nucleophile" evidence="6">
    <location>
        <position position="213"/>
    </location>
</feature>
<reference evidence="8" key="1">
    <citation type="submission" date="2019-04" db="EMBL/GenBank/DDBJ databases">
        <title>Evolution of Biomass-Degrading Anaerobic Consortia Revealed by Metagenomics.</title>
        <authorList>
            <person name="Peng X."/>
        </authorList>
    </citation>
    <scope>NUCLEOTIDE SEQUENCE</scope>
    <source>
        <strain evidence="8">SIG242</strain>
    </source>
</reference>
<dbReference type="InterPro" id="IPR009045">
    <property type="entry name" value="Zn_M74/Hedgehog-like"/>
</dbReference>
<dbReference type="SUPFAM" id="SSF55166">
    <property type="entry name" value="Hedgehog/DD-peptidase"/>
    <property type="match status" value="1"/>
</dbReference>
<dbReference type="PANTHER" id="PTHR38589">
    <property type="entry name" value="BLR0621 PROTEIN"/>
    <property type="match status" value="1"/>
</dbReference>
<feature type="active site" description="Proton donor/acceptor" evidence="6">
    <location>
        <position position="201"/>
    </location>
</feature>
<keyword evidence="3 6" id="KW-0133">Cell shape</keyword>
<keyword evidence="4 6" id="KW-0573">Peptidoglycan synthesis</keyword>
<dbReference type="GO" id="GO:0009252">
    <property type="term" value="P:peptidoglycan biosynthetic process"/>
    <property type="evidence" value="ECO:0007669"/>
    <property type="project" value="UniProtKB-KW"/>
</dbReference>
<keyword evidence="5 6" id="KW-0961">Cell wall biogenesis/degradation</keyword>
<keyword evidence="2" id="KW-0808">Transferase</keyword>
<organism evidence="8 9">
    <name type="scientific">Selenomonas ruminantium</name>
    <dbReference type="NCBI Taxonomy" id="971"/>
    <lineage>
        <taxon>Bacteria</taxon>
        <taxon>Bacillati</taxon>
        <taxon>Bacillota</taxon>
        <taxon>Negativicutes</taxon>
        <taxon>Selenomonadales</taxon>
        <taxon>Selenomonadaceae</taxon>
        <taxon>Selenomonas</taxon>
    </lineage>
</organism>
<dbReference type="AlphaFoldDB" id="A0A927ZP17"/>
<dbReference type="InterPro" id="IPR038063">
    <property type="entry name" value="Transpep_catalytic_dom"/>
</dbReference>
<dbReference type="PROSITE" id="PS52029">
    <property type="entry name" value="LD_TPASE"/>
    <property type="match status" value="1"/>
</dbReference>
<dbReference type="PANTHER" id="PTHR38589:SF1">
    <property type="entry name" value="BLR0621 PROTEIN"/>
    <property type="match status" value="1"/>
</dbReference>
<evidence type="ECO:0000256" key="1">
    <source>
        <dbReference type="ARBA" id="ARBA00004752"/>
    </source>
</evidence>
<dbReference type="EMBL" id="SVCA01000005">
    <property type="protein sequence ID" value="MBE6085122.1"/>
    <property type="molecule type" value="Genomic_DNA"/>
</dbReference>
<protein>
    <recommendedName>
        <fullName evidence="7">L,D-TPase catalytic domain-containing protein</fullName>
    </recommendedName>
</protein>
<dbReference type="CDD" id="cd16913">
    <property type="entry name" value="YkuD_like"/>
    <property type="match status" value="1"/>
</dbReference>
<dbReference type="GO" id="GO:0071555">
    <property type="term" value="P:cell wall organization"/>
    <property type="evidence" value="ECO:0007669"/>
    <property type="project" value="UniProtKB-UniRule"/>
</dbReference>
<dbReference type="Gene3D" id="3.30.1380.10">
    <property type="match status" value="1"/>
</dbReference>
<dbReference type="GO" id="GO:0008360">
    <property type="term" value="P:regulation of cell shape"/>
    <property type="evidence" value="ECO:0007669"/>
    <property type="project" value="UniProtKB-UniRule"/>
</dbReference>
<evidence type="ECO:0000256" key="6">
    <source>
        <dbReference type="PROSITE-ProRule" id="PRU01373"/>
    </source>
</evidence>
<evidence type="ECO:0000256" key="4">
    <source>
        <dbReference type="ARBA" id="ARBA00022984"/>
    </source>
</evidence>
<comment type="caution">
    <text evidence="8">The sequence shown here is derived from an EMBL/GenBank/DDBJ whole genome shotgun (WGS) entry which is preliminary data.</text>
</comment>
<evidence type="ECO:0000313" key="9">
    <source>
        <dbReference type="Proteomes" id="UP000772151"/>
    </source>
</evidence>
<dbReference type="Pfam" id="PF03734">
    <property type="entry name" value="YkuD"/>
    <property type="match status" value="1"/>
</dbReference>
<evidence type="ECO:0000256" key="3">
    <source>
        <dbReference type="ARBA" id="ARBA00022960"/>
    </source>
</evidence>
<dbReference type="Gene3D" id="2.40.440.10">
    <property type="entry name" value="L,D-transpeptidase catalytic domain-like"/>
    <property type="match status" value="1"/>
</dbReference>
<evidence type="ECO:0000256" key="5">
    <source>
        <dbReference type="ARBA" id="ARBA00023316"/>
    </source>
</evidence>
<dbReference type="SUPFAM" id="SSF141523">
    <property type="entry name" value="L,D-transpeptidase catalytic domain-like"/>
    <property type="match status" value="1"/>
</dbReference>
<dbReference type="Proteomes" id="UP000772151">
    <property type="component" value="Unassembled WGS sequence"/>
</dbReference>
<evidence type="ECO:0000259" key="7">
    <source>
        <dbReference type="PROSITE" id="PS52029"/>
    </source>
</evidence>
<feature type="domain" description="L,D-TPase catalytic" evidence="7">
    <location>
        <begin position="62"/>
        <end position="237"/>
    </location>
</feature>
<evidence type="ECO:0000313" key="8">
    <source>
        <dbReference type="EMBL" id="MBE6085122.1"/>
    </source>
</evidence>
<sequence length="246" mass="27289">MRHGFKPLAEEWWHFTLKDEPYPNTYFEFPVQRLPESNLTTKASPAWVTNLPAAKTAKQMFVVGAVSGTTAWVSLHEKDASGKWQQIMTTPGFIGKNGLGKEKEGDSKTPVGTFRFTAAFGIAPNPGSIMPYKQVDENTYWSGDDRPGMKYNEMVDIRQLPGLNKKASEHIVDYNPNYVYCLNIGYNEAGTPGKGSAIFLHCLDAKKPYTGGCVAIPEDKMRFVLQHVHPECKVVIDSLTNLGGSL</sequence>
<gene>
    <name evidence="8" type="ORF">E7203_06600</name>
</gene>
<dbReference type="InterPro" id="IPR005490">
    <property type="entry name" value="LD_TPept_cat_dom"/>
</dbReference>
<name>A0A927ZP17_SELRU</name>
<accession>A0A927ZP17</accession>
<evidence type="ECO:0000256" key="2">
    <source>
        <dbReference type="ARBA" id="ARBA00022679"/>
    </source>
</evidence>
<proteinExistence type="predicted"/>